<feature type="transmembrane region" description="Helical" evidence="2">
    <location>
        <begin position="113"/>
        <end position="134"/>
    </location>
</feature>
<gene>
    <name evidence="3" type="ORF">LX15_001688</name>
</gene>
<feature type="transmembrane region" description="Helical" evidence="2">
    <location>
        <begin position="80"/>
        <end position="101"/>
    </location>
</feature>
<keyword evidence="2" id="KW-0472">Membrane</keyword>
<name>A0ABT1HR52_STRSD</name>
<keyword evidence="2" id="KW-0812">Transmembrane</keyword>
<feature type="region of interest" description="Disordered" evidence="1">
    <location>
        <begin position="1"/>
        <end position="22"/>
    </location>
</feature>
<evidence type="ECO:0000256" key="2">
    <source>
        <dbReference type="SAM" id="Phobius"/>
    </source>
</evidence>
<evidence type="ECO:0000256" key="1">
    <source>
        <dbReference type="SAM" id="MobiDB-lite"/>
    </source>
</evidence>
<reference evidence="3 4" key="1">
    <citation type="submission" date="2022-06" db="EMBL/GenBank/DDBJ databases">
        <title>Genomic Encyclopedia of Archaeal and Bacterial Type Strains, Phase II (KMG-II): from individual species to whole genera.</title>
        <authorList>
            <person name="Goeker M."/>
        </authorList>
    </citation>
    <scope>NUCLEOTIDE SEQUENCE [LARGE SCALE GENOMIC DNA]</scope>
    <source>
        <strain evidence="3 4">DSM 40477</strain>
    </source>
</reference>
<proteinExistence type="predicted"/>
<dbReference type="Pfam" id="PF07332">
    <property type="entry name" value="Phage_holin_3_6"/>
    <property type="match status" value="1"/>
</dbReference>
<dbReference type="RefSeq" id="WP_253668941.1">
    <property type="nucleotide sequence ID" value="NZ_JAMTCP010000006.1"/>
</dbReference>
<sequence length="177" mass="19132">MTDVTSGQYPHNGSRADGGLPPVPSIPLTEERVGDAPGDQSLGSLVRDATTHLSTLVRSEVELAKMEIAAEVKKGVRGSVYFILALAVLVFASFFLFFAVAELLADLGLYRSAAFGIVFVVMLLTAGFFGYLGYRRVRSIRKPERTITTVRETAERLTSLGDQHPAEAERRSSAPTA</sequence>
<dbReference type="Proteomes" id="UP001205311">
    <property type="component" value="Unassembled WGS sequence"/>
</dbReference>
<protein>
    <submittedName>
        <fullName evidence="3">Holin-X, holin superfamily III</fullName>
    </submittedName>
</protein>
<feature type="compositionally biased region" description="Polar residues" evidence="1">
    <location>
        <begin position="1"/>
        <end position="11"/>
    </location>
</feature>
<evidence type="ECO:0000313" key="3">
    <source>
        <dbReference type="EMBL" id="MCP2258001.1"/>
    </source>
</evidence>
<dbReference type="EMBL" id="JAMTCP010000006">
    <property type="protein sequence ID" value="MCP2258001.1"/>
    <property type="molecule type" value="Genomic_DNA"/>
</dbReference>
<evidence type="ECO:0000313" key="4">
    <source>
        <dbReference type="Proteomes" id="UP001205311"/>
    </source>
</evidence>
<dbReference type="InterPro" id="IPR009937">
    <property type="entry name" value="Phage_holin_3_6"/>
</dbReference>
<accession>A0ABT1HR52</accession>
<keyword evidence="4" id="KW-1185">Reference proteome</keyword>
<organism evidence="3 4">
    <name type="scientific">Streptoalloteichus tenebrarius (strain ATCC 17920 / DSM 40477 / JCM 4838 / CBS 697.72 / NBRC 16177 / NCIMB 11028 / NRRL B-12390 / A12253. 1 / ISP 5477)</name>
    <name type="common">Streptomyces tenebrarius</name>
    <dbReference type="NCBI Taxonomy" id="1933"/>
    <lineage>
        <taxon>Bacteria</taxon>
        <taxon>Bacillati</taxon>
        <taxon>Actinomycetota</taxon>
        <taxon>Actinomycetes</taxon>
        <taxon>Pseudonocardiales</taxon>
        <taxon>Pseudonocardiaceae</taxon>
        <taxon>Streptoalloteichus</taxon>
    </lineage>
</organism>
<comment type="caution">
    <text evidence="3">The sequence shown here is derived from an EMBL/GenBank/DDBJ whole genome shotgun (WGS) entry which is preliminary data.</text>
</comment>
<keyword evidence="2" id="KW-1133">Transmembrane helix</keyword>